<proteinExistence type="predicted"/>
<comment type="caution">
    <text evidence="2">The sequence shown here is derived from an EMBL/GenBank/DDBJ whole genome shotgun (WGS) entry which is preliminary data.</text>
</comment>
<dbReference type="EMBL" id="NIVX01000097">
    <property type="protein sequence ID" value="OWQ71554.1"/>
    <property type="molecule type" value="Genomic_DNA"/>
</dbReference>
<gene>
    <name evidence="2" type="ORF">CEE63_16300</name>
</gene>
<evidence type="ECO:0000256" key="1">
    <source>
        <dbReference type="SAM" id="SignalP"/>
    </source>
</evidence>
<evidence type="ECO:0000313" key="3">
    <source>
        <dbReference type="Proteomes" id="UP000197090"/>
    </source>
</evidence>
<name>A0A2D0AKT4_STEMA</name>
<dbReference type="RefSeq" id="WP_072167087.1">
    <property type="nucleotide sequence ID" value="NZ_CP104289.1"/>
</dbReference>
<feature type="signal peptide" evidence="1">
    <location>
        <begin position="1"/>
        <end position="17"/>
    </location>
</feature>
<dbReference type="AlphaFoldDB" id="A0A2D0AKT4"/>
<organism evidence="2 3">
    <name type="scientific">Stenotrophomonas maltophilia</name>
    <name type="common">Pseudomonas maltophilia</name>
    <name type="synonym">Xanthomonas maltophilia</name>
    <dbReference type="NCBI Taxonomy" id="40324"/>
    <lineage>
        <taxon>Bacteria</taxon>
        <taxon>Pseudomonadati</taxon>
        <taxon>Pseudomonadota</taxon>
        <taxon>Gammaproteobacteria</taxon>
        <taxon>Lysobacterales</taxon>
        <taxon>Lysobacteraceae</taxon>
        <taxon>Stenotrophomonas</taxon>
        <taxon>Stenotrophomonas maltophilia group</taxon>
    </lineage>
</organism>
<feature type="chain" id="PRO_5030044602" description="Serine hydrolase" evidence="1">
    <location>
        <begin position="18"/>
        <end position="63"/>
    </location>
</feature>
<accession>A0A2D0AKT4</accession>
<keyword evidence="1" id="KW-0732">Signal</keyword>
<protein>
    <recommendedName>
        <fullName evidence="4">Serine hydrolase</fullName>
    </recommendedName>
</protein>
<evidence type="ECO:0000313" key="2">
    <source>
        <dbReference type="EMBL" id="OWQ71554.1"/>
    </source>
</evidence>
<evidence type="ECO:0008006" key="4">
    <source>
        <dbReference type="Google" id="ProtNLM"/>
    </source>
</evidence>
<dbReference type="Proteomes" id="UP000197090">
    <property type="component" value="Unassembled WGS sequence"/>
</dbReference>
<reference evidence="2 3" key="1">
    <citation type="submission" date="2017-06" db="EMBL/GenBank/DDBJ databases">
        <authorList>
            <person name="Kim H.J."/>
            <person name="Triplett B.A."/>
        </authorList>
    </citation>
    <scope>NUCLEOTIDE SEQUENCE [LARGE SCALE GENOMIC DNA]</scope>
    <source>
        <strain evidence="2 3">594</strain>
    </source>
</reference>
<sequence>MSCALALVFGIAGPSQAATRAEALAAIERNARGAHSDAVLVMHDRETLLELKPAAGARSPRAD</sequence>